<evidence type="ECO:0000256" key="5">
    <source>
        <dbReference type="ARBA" id="ARBA00022729"/>
    </source>
</evidence>
<dbReference type="EMBL" id="CADEPM010000009">
    <property type="protein sequence ID" value="CAB3409996.1"/>
    <property type="molecule type" value="Genomic_DNA"/>
</dbReference>
<evidence type="ECO:0000256" key="10">
    <source>
        <dbReference type="ARBA" id="ARBA00023157"/>
    </source>
</evidence>
<evidence type="ECO:0000259" key="14">
    <source>
        <dbReference type="PROSITE" id="PS50026"/>
    </source>
</evidence>
<evidence type="ECO:0000313" key="15">
    <source>
        <dbReference type="EMBL" id="CAB3409996.1"/>
    </source>
</evidence>
<gene>
    <name evidence="15" type="ORF">CBOVIS_LOCUS11575</name>
</gene>
<comment type="caution">
    <text evidence="12">Lacks conserved residue(s) required for the propagation of feature annotation.</text>
</comment>
<keyword evidence="16" id="KW-1185">Reference proteome</keyword>
<keyword evidence="3 12" id="KW-0245">EGF-like domain</keyword>
<feature type="disulfide bond" evidence="12">
    <location>
        <begin position="77"/>
        <end position="86"/>
    </location>
</feature>
<keyword evidence="8" id="KW-1133">Transmembrane helix</keyword>
<evidence type="ECO:0000256" key="3">
    <source>
        <dbReference type="ARBA" id="ARBA00022536"/>
    </source>
</evidence>
<dbReference type="GO" id="GO:0007157">
    <property type="term" value="P:heterophilic cell-cell adhesion via plasma membrane cell adhesion molecules"/>
    <property type="evidence" value="ECO:0007669"/>
    <property type="project" value="TreeGrafter"/>
</dbReference>
<dbReference type="GO" id="GO:0005509">
    <property type="term" value="F:calcium ion binding"/>
    <property type="evidence" value="ECO:0007669"/>
    <property type="project" value="InterPro"/>
</dbReference>
<evidence type="ECO:0000256" key="11">
    <source>
        <dbReference type="ARBA" id="ARBA00023180"/>
    </source>
</evidence>
<dbReference type="GO" id="GO:0005886">
    <property type="term" value="C:plasma membrane"/>
    <property type="evidence" value="ECO:0007669"/>
    <property type="project" value="UniProtKB-SubCell"/>
</dbReference>
<dbReference type="AlphaFoldDB" id="A0A8S1F232"/>
<keyword evidence="11" id="KW-0325">Glycoprotein</keyword>
<dbReference type="PROSITE" id="PS50026">
    <property type="entry name" value="EGF_3"/>
    <property type="match status" value="2"/>
</dbReference>
<evidence type="ECO:0000256" key="7">
    <source>
        <dbReference type="ARBA" id="ARBA00022837"/>
    </source>
</evidence>
<keyword evidence="13" id="KW-0175">Coiled coil</keyword>
<evidence type="ECO:0000256" key="6">
    <source>
        <dbReference type="ARBA" id="ARBA00022737"/>
    </source>
</evidence>
<keyword evidence="4" id="KW-0812">Transmembrane</keyword>
<dbReference type="GO" id="GO:0045197">
    <property type="term" value="P:establishment or maintenance of epithelial cell apical/basal polarity"/>
    <property type="evidence" value="ECO:0007669"/>
    <property type="project" value="TreeGrafter"/>
</dbReference>
<dbReference type="GO" id="GO:0032991">
    <property type="term" value="C:protein-containing complex"/>
    <property type="evidence" value="ECO:0007669"/>
    <property type="project" value="TreeGrafter"/>
</dbReference>
<dbReference type="PROSITE" id="PS01186">
    <property type="entry name" value="EGF_2"/>
    <property type="match status" value="2"/>
</dbReference>
<dbReference type="GO" id="GO:0023052">
    <property type="term" value="P:signaling"/>
    <property type="evidence" value="ECO:0007669"/>
    <property type="project" value="UniProtKB-ARBA"/>
</dbReference>
<evidence type="ECO:0000256" key="9">
    <source>
        <dbReference type="ARBA" id="ARBA00023136"/>
    </source>
</evidence>
<feature type="coiled-coil region" evidence="13">
    <location>
        <begin position="1"/>
        <end position="43"/>
    </location>
</feature>
<dbReference type="PANTHER" id="PTHR24049">
    <property type="entry name" value="CRUMBS FAMILY MEMBER"/>
    <property type="match status" value="1"/>
</dbReference>
<feature type="domain" description="EGF-like" evidence="14">
    <location>
        <begin position="88"/>
        <end position="124"/>
    </location>
</feature>
<accession>A0A8S1F232</accession>
<dbReference type="SMART" id="SM00179">
    <property type="entry name" value="EGF_CA"/>
    <property type="match status" value="1"/>
</dbReference>
<dbReference type="SMART" id="SM00181">
    <property type="entry name" value="EGF"/>
    <property type="match status" value="2"/>
</dbReference>
<dbReference type="Gene3D" id="2.10.25.10">
    <property type="entry name" value="Laminin"/>
    <property type="match status" value="2"/>
</dbReference>
<evidence type="ECO:0000256" key="4">
    <source>
        <dbReference type="ARBA" id="ARBA00022692"/>
    </source>
</evidence>
<dbReference type="SUPFAM" id="SSF57196">
    <property type="entry name" value="EGF/Laminin"/>
    <property type="match status" value="2"/>
</dbReference>
<dbReference type="GO" id="GO:0007154">
    <property type="term" value="P:cell communication"/>
    <property type="evidence" value="ECO:0007669"/>
    <property type="project" value="UniProtKB-ARBA"/>
</dbReference>
<dbReference type="InterPro" id="IPR000742">
    <property type="entry name" value="EGF"/>
</dbReference>
<keyword evidence="6" id="KW-0677">Repeat</keyword>
<keyword evidence="9" id="KW-0472">Membrane</keyword>
<dbReference type="InterPro" id="IPR051022">
    <property type="entry name" value="Notch_Cell-Fate_Det"/>
</dbReference>
<sequence>MAQVKRAVDDIEEAENHIEEEVKAELDKAAHSLKESAKEKQEEIASGVAKNLEPCASVDCNNRGTCIGTKNTFICACQIGYSGKHCEETVCDSARDCNGRGICLGTTNQLTCLCNLGFTGKRCETPI</sequence>
<proteinExistence type="predicted"/>
<comment type="caution">
    <text evidence="15">The sequence shown here is derived from an EMBL/GenBank/DDBJ whole genome shotgun (WGS) entry which is preliminary data.</text>
</comment>
<evidence type="ECO:0000256" key="12">
    <source>
        <dbReference type="PROSITE-ProRule" id="PRU00076"/>
    </source>
</evidence>
<keyword evidence="7" id="KW-0106">Calcium</keyword>
<name>A0A8S1F232_9PELO</name>
<evidence type="ECO:0000256" key="8">
    <source>
        <dbReference type="ARBA" id="ARBA00022989"/>
    </source>
</evidence>
<dbReference type="FunFam" id="2.10.25.10:FF:000391">
    <property type="entry name" value="Weary, isoform C"/>
    <property type="match status" value="1"/>
</dbReference>
<dbReference type="PANTHER" id="PTHR24049:SF22">
    <property type="entry name" value="DROSOPHILA CRUMBS HOMOLOG"/>
    <property type="match status" value="1"/>
</dbReference>
<protein>
    <recommendedName>
        <fullName evidence="14">EGF-like domain-containing protein</fullName>
    </recommendedName>
</protein>
<evidence type="ECO:0000313" key="16">
    <source>
        <dbReference type="Proteomes" id="UP000494206"/>
    </source>
</evidence>
<organism evidence="15 16">
    <name type="scientific">Caenorhabditis bovis</name>
    <dbReference type="NCBI Taxonomy" id="2654633"/>
    <lineage>
        <taxon>Eukaryota</taxon>
        <taxon>Metazoa</taxon>
        <taxon>Ecdysozoa</taxon>
        <taxon>Nematoda</taxon>
        <taxon>Chromadorea</taxon>
        <taxon>Rhabditida</taxon>
        <taxon>Rhabditina</taxon>
        <taxon>Rhabditomorpha</taxon>
        <taxon>Rhabditoidea</taxon>
        <taxon>Rhabditidae</taxon>
        <taxon>Peloderinae</taxon>
        <taxon>Caenorhabditis</taxon>
    </lineage>
</organism>
<evidence type="ECO:0000256" key="13">
    <source>
        <dbReference type="SAM" id="Coils"/>
    </source>
</evidence>
<feature type="disulfide bond" evidence="12">
    <location>
        <begin position="114"/>
        <end position="123"/>
    </location>
</feature>
<dbReference type="Proteomes" id="UP000494206">
    <property type="component" value="Unassembled WGS sequence"/>
</dbReference>
<dbReference type="CDD" id="cd00054">
    <property type="entry name" value="EGF_CA"/>
    <property type="match status" value="1"/>
</dbReference>
<dbReference type="OrthoDB" id="10040561at2759"/>
<reference evidence="15 16" key="1">
    <citation type="submission" date="2020-04" db="EMBL/GenBank/DDBJ databases">
        <authorList>
            <person name="Laetsch R D."/>
            <person name="Stevens L."/>
            <person name="Kumar S."/>
            <person name="Blaxter L. M."/>
        </authorList>
    </citation>
    <scope>NUCLEOTIDE SEQUENCE [LARGE SCALE GENOMIC DNA]</scope>
</reference>
<keyword evidence="5" id="KW-0732">Signal</keyword>
<comment type="subcellular location">
    <subcellularLocation>
        <location evidence="1">Cell membrane</location>
        <topology evidence="1">Single-pass type I membrane protein</topology>
    </subcellularLocation>
</comment>
<dbReference type="PROSITE" id="PS00022">
    <property type="entry name" value="EGF_1"/>
    <property type="match status" value="2"/>
</dbReference>
<evidence type="ECO:0000256" key="2">
    <source>
        <dbReference type="ARBA" id="ARBA00022475"/>
    </source>
</evidence>
<dbReference type="InterPro" id="IPR001881">
    <property type="entry name" value="EGF-like_Ca-bd_dom"/>
</dbReference>
<keyword evidence="10 12" id="KW-1015">Disulfide bond</keyword>
<feature type="domain" description="EGF-like" evidence="14">
    <location>
        <begin position="51"/>
        <end position="87"/>
    </location>
</feature>
<evidence type="ECO:0000256" key="1">
    <source>
        <dbReference type="ARBA" id="ARBA00004251"/>
    </source>
</evidence>
<dbReference type="Pfam" id="PF00008">
    <property type="entry name" value="EGF"/>
    <property type="match status" value="1"/>
</dbReference>
<keyword evidence="2" id="KW-1003">Cell membrane</keyword>